<keyword evidence="1 4" id="KW-0349">Heme</keyword>
<feature type="domain" description="Cytochrome c" evidence="5">
    <location>
        <begin position="20"/>
        <end position="111"/>
    </location>
</feature>
<keyword evidence="3 4" id="KW-0408">Iron</keyword>
<dbReference type="Pfam" id="PF07587">
    <property type="entry name" value="PSD1"/>
    <property type="match status" value="1"/>
</dbReference>
<dbReference type="InParanoid" id="A0A517S8S5"/>
<proteinExistence type="predicted"/>
<keyword evidence="7" id="KW-1185">Reference proteome</keyword>
<dbReference type="PANTHER" id="PTHR35889:SF3">
    <property type="entry name" value="F-BOX DOMAIN-CONTAINING PROTEIN"/>
    <property type="match status" value="1"/>
</dbReference>
<dbReference type="InterPro" id="IPR022655">
    <property type="entry name" value="DUF1553"/>
</dbReference>
<reference evidence="6 7" key="1">
    <citation type="submission" date="2019-02" db="EMBL/GenBank/DDBJ databases">
        <title>Deep-cultivation of Planctomycetes and their phenomic and genomic characterization uncovers novel biology.</title>
        <authorList>
            <person name="Wiegand S."/>
            <person name="Jogler M."/>
            <person name="Boedeker C."/>
            <person name="Pinto D."/>
            <person name="Vollmers J."/>
            <person name="Rivas-Marin E."/>
            <person name="Kohn T."/>
            <person name="Peeters S.H."/>
            <person name="Heuer A."/>
            <person name="Rast P."/>
            <person name="Oberbeckmann S."/>
            <person name="Bunk B."/>
            <person name="Jeske O."/>
            <person name="Meyerdierks A."/>
            <person name="Storesund J.E."/>
            <person name="Kallscheuer N."/>
            <person name="Luecker S."/>
            <person name="Lage O.M."/>
            <person name="Pohl T."/>
            <person name="Merkel B.J."/>
            <person name="Hornburger P."/>
            <person name="Mueller R.-W."/>
            <person name="Bruemmer F."/>
            <person name="Labrenz M."/>
            <person name="Spormann A.M."/>
            <person name="Op den Camp H."/>
            <person name="Overmann J."/>
            <person name="Amann R."/>
            <person name="Jetten M.S.M."/>
            <person name="Mascher T."/>
            <person name="Medema M.H."/>
            <person name="Devos D.P."/>
            <person name="Kaster A.-K."/>
            <person name="Ovreas L."/>
            <person name="Rohde M."/>
            <person name="Galperin M.Y."/>
            <person name="Jogler C."/>
        </authorList>
    </citation>
    <scope>NUCLEOTIDE SEQUENCE [LARGE SCALE GENOMIC DNA]</scope>
    <source>
        <strain evidence="6 7">Pan44</strain>
    </source>
</reference>
<dbReference type="InterPro" id="IPR036909">
    <property type="entry name" value="Cyt_c-like_dom_sf"/>
</dbReference>
<dbReference type="KEGG" id="ccos:Pan44_05180"/>
<dbReference type="GO" id="GO:0009055">
    <property type="term" value="F:electron transfer activity"/>
    <property type="evidence" value="ECO:0007669"/>
    <property type="project" value="InterPro"/>
</dbReference>
<evidence type="ECO:0000256" key="1">
    <source>
        <dbReference type="ARBA" id="ARBA00022617"/>
    </source>
</evidence>
<dbReference type="GO" id="GO:0020037">
    <property type="term" value="F:heme binding"/>
    <property type="evidence" value="ECO:0007669"/>
    <property type="project" value="InterPro"/>
</dbReference>
<sequence>MRTLVPCLLLVALAGRLQADDSRLPDDAFAILKRACLECHGPKKQEADLRLDSRDAALKIESVLTPGRPDASELLRRVALARNDDERMPPLGEPLSKSEIDTLRRWLESGAAWPSLASTDKHWAYTPPERPPVPSALKSNWGRSPIDAFVLARLEREGLTPSPEANRETLIRRVSLDLVGLPPTPAEVEAFVKDQSADAWERLVDRLLESPQFGVKWARPWLDYARYADSHGFQRDDFRELWAYRDWVVDALNADMPFEQFTVEQLAGDLLPSPTQSQLIATGFNRCAPTNVEAGTEPEETRVNQVFDRVNTVGMVWLGSTMECCQCHDHKYDPFSMRDYYGLFAFFNNTEIEAERTNPKVPGSIQFKGTSLSLEDEKTTAARREFEQQIAALDDQLAVRRKELETPDAGWEAGQKKRLTEAPAIHALEIVSFQSTEGSTSEILPDGSVLLSGETPDQDTYIVQARTNVKDIRAIRLDALTDPSLPGAGPGRGDEKRPNFVLTRFHCEAGPASGAGSKPVGFSSASADFSQKSFSPEQAIGKVEGKGWAINPQFRKPHWATFNTAKPLGHEGGTLLTIRLEQNFGGGRTIGRLKLSVVTGSASEEPIPGAVAEALAVAVDQRTEKQRVALADYRATNDAAAKQLQRQKTKLTADLQKLAVPTTQVMKELTAPRTTAMFQRGNYLSPGEKVEPAIPRPLVSATGSTDEAPRSRLDLARWLASPRNPLAARVTVNRWWGELFGQGLVTTPEDFGLKGEAPTHPELLDWLAVEFHDNGGSIKHLLKTIVLSATYRQSSAIRPELHEQDDRNRLLARGARFRLDAETIRDNALAVAGLLSLKQGGPPIKPYQPDGLWVKVGGQRYDYEVSPGEDRFRRGLYVVCKRGSPYPSFVNFDANNRMSCRVNRPRSNTPTQALTLLNDPVYVEAAKAFARDVLQENEATLDGRLTFAFRRATSRTPTSTELAVLRSLYESQTSDAKAQAAEIDRLIGDFPLPKSIDRVEFAGWYAVCAALLNLDETITKG</sequence>
<evidence type="ECO:0000256" key="4">
    <source>
        <dbReference type="PROSITE-ProRule" id="PRU00433"/>
    </source>
</evidence>
<dbReference type="AlphaFoldDB" id="A0A517S8S5"/>
<dbReference type="Pfam" id="PF07635">
    <property type="entry name" value="PSCyt1"/>
    <property type="match status" value="1"/>
</dbReference>
<name>A0A517S8S5_9PLAN</name>
<dbReference type="PROSITE" id="PS51007">
    <property type="entry name" value="CYTC"/>
    <property type="match status" value="1"/>
</dbReference>
<evidence type="ECO:0000259" key="5">
    <source>
        <dbReference type="PROSITE" id="PS51007"/>
    </source>
</evidence>
<dbReference type="PANTHER" id="PTHR35889">
    <property type="entry name" value="CYCLOINULO-OLIGOSACCHARIDE FRUCTANOTRANSFERASE-RELATED"/>
    <property type="match status" value="1"/>
</dbReference>
<dbReference type="SUPFAM" id="SSF46626">
    <property type="entry name" value="Cytochrome c"/>
    <property type="match status" value="1"/>
</dbReference>
<dbReference type="InterPro" id="IPR011429">
    <property type="entry name" value="Cyt_c_Planctomycete-type"/>
</dbReference>
<organism evidence="6 7">
    <name type="scientific">Caulifigura coniformis</name>
    <dbReference type="NCBI Taxonomy" id="2527983"/>
    <lineage>
        <taxon>Bacteria</taxon>
        <taxon>Pseudomonadati</taxon>
        <taxon>Planctomycetota</taxon>
        <taxon>Planctomycetia</taxon>
        <taxon>Planctomycetales</taxon>
        <taxon>Planctomycetaceae</taxon>
        <taxon>Caulifigura</taxon>
    </lineage>
</organism>
<gene>
    <name evidence="6" type="ORF">Pan44_05180</name>
</gene>
<dbReference type="Pfam" id="PF07583">
    <property type="entry name" value="PSCyt2"/>
    <property type="match status" value="1"/>
</dbReference>
<accession>A0A517S8S5</accession>
<dbReference type="Proteomes" id="UP000315700">
    <property type="component" value="Chromosome"/>
</dbReference>
<evidence type="ECO:0000313" key="7">
    <source>
        <dbReference type="Proteomes" id="UP000315700"/>
    </source>
</evidence>
<dbReference type="OrthoDB" id="127107at2"/>
<evidence type="ECO:0000313" key="6">
    <source>
        <dbReference type="EMBL" id="QDT52506.1"/>
    </source>
</evidence>
<dbReference type="EMBL" id="CP036271">
    <property type="protein sequence ID" value="QDT52506.1"/>
    <property type="molecule type" value="Genomic_DNA"/>
</dbReference>
<protein>
    <submittedName>
        <fullName evidence="6">Planctomycete cytochrome C</fullName>
    </submittedName>
</protein>
<dbReference type="GO" id="GO:0046872">
    <property type="term" value="F:metal ion binding"/>
    <property type="evidence" value="ECO:0007669"/>
    <property type="project" value="UniProtKB-KW"/>
</dbReference>
<dbReference type="InterPro" id="IPR009056">
    <property type="entry name" value="Cyt_c-like_dom"/>
</dbReference>
<keyword evidence="2 4" id="KW-0479">Metal-binding</keyword>
<evidence type="ECO:0000256" key="2">
    <source>
        <dbReference type="ARBA" id="ARBA00022723"/>
    </source>
</evidence>
<dbReference type="RefSeq" id="WP_145026913.1">
    <property type="nucleotide sequence ID" value="NZ_CP036271.1"/>
</dbReference>
<evidence type="ECO:0000256" key="3">
    <source>
        <dbReference type="ARBA" id="ARBA00023004"/>
    </source>
</evidence>
<dbReference type="InterPro" id="IPR011444">
    <property type="entry name" value="DUF1549"/>
</dbReference>